<dbReference type="GO" id="GO:0010181">
    <property type="term" value="F:FMN binding"/>
    <property type="evidence" value="ECO:0007669"/>
    <property type="project" value="InterPro"/>
</dbReference>
<dbReference type="Gene3D" id="3.20.20.70">
    <property type="entry name" value="Aldolase class I"/>
    <property type="match status" value="1"/>
</dbReference>
<dbReference type="Pfam" id="PF00724">
    <property type="entry name" value="Oxidored_FMN"/>
    <property type="match status" value="1"/>
</dbReference>
<comment type="caution">
    <text evidence="12">The sequence shown here is derived from an EMBL/GenBank/DDBJ whole genome shotgun (WGS) entry which is preliminary data.</text>
</comment>
<comment type="similarity">
    <text evidence="3">In the N-terminal section; belongs to the NADH:flavin oxidoreductase/NADH oxidase family.</text>
</comment>
<keyword evidence="5" id="KW-0288">FMN</keyword>
<evidence type="ECO:0000256" key="8">
    <source>
        <dbReference type="ARBA" id="ARBA00023004"/>
    </source>
</evidence>
<evidence type="ECO:0000256" key="9">
    <source>
        <dbReference type="ARBA" id="ARBA00023014"/>
    </source>
</evidence>
<dbReference type="SUPFAM" id="SSF51395">
    <property type="entry name" value="FMN-linked oxidoreductases"/>
    <property type="match status" value="1"/>
</dbReference>
<evidence type="ECO:0000256" key="3">
    <source>
        <dbReference type="ARBA" id="ARBA00011048"/>
    </source>
</evidence>
<reference evidence="12 13" key="1">
    <citation type="submission" date="2017-11" db="EMBL/GenBank/DDBJ databases">
        <title>Genomic Encyclopedia of Archaeal and Bacterial Type Strains, Phase II (KMG-II): From Individual Species to Whole Genera.</title>
        <authorList>
            <person name="Goeker M."/>
        </authorList>
    </citation>
    <scope>NUCLEOTIDE SEQUENCE [LARGE SCALE GENOMIC DNA]</scope>
    <source>
        <strain evidence="12 13">DSM 27763</strain>
    </source>
</reference>
<feature type="domain" description="FAD/NAD(P)-binding" evidence="11">
    <location>
        <begin position="377"/>
        <end position="568"/>
    </location>
</feature>
<evidence type="ECO:0000256" key="1">
    <source>
        <dbReference type="ARBA" id="ARBA00001917"/>
    </source>
</evidence>
<dbReference type="Proteomes" id="UP000230842">
    <property type="component" value="Unassembled WGS sequence"/>
</dbReference>
<keyword evidence="9" id="KW-0411">Iron-sulfur</keyword>
<dbReference type="AlphaFoldDB" id="A0A2M9BJD4"/>
<dbReference type="GO" id="GO:0016491">
    <property type="term" value="F:oxidoreductase activity"/>
    <property type="evidence" value="ECO:0007669"/>
    <property type="project" value="UniProtKB-KW"/>
</dbReference>
<name>A0A2M9BJD4_9ACTN</name>
<dbReference type="Gene3D" id="3.50.50.60">
    <property type="entry name" value="FAD/NAD(P)-binding domain"/>
    <property type="match status" value="1"/>
</dbReference>
<dbReference type="EMBL" id="PGEZ01000001">
    <property type="protein sequence ID" value="PJJ58043.1"/>
    <property type="molecule type" value="Genomic_DNA"/>
</dbReference>
<dbReference type="PRINTS" id="PR00411">
    <property type="entry name" value="PNDRDTASEI"/>
</dbReference>
<dbReference type="InterPro" id="IPR013785">
    <property type="entry name" value="Aldolase_TIM"/>
</dbReference>
<evidence type="ECO:0000256" key="2">
    <source>
        <dbReference type="ARBA" id="ARBA00001966"/>
    </source>
</evidence>
<dbReference type="PANTHER" id="PTHR42917">
    <property type="entry name" value="2,4-DIENOYL-COA REDUCTASE"/>
    <property type="match status" value="1"/>
</dbReference>
<evidence type="ECO:0000256" key="5">
    <source>
        <dbReference type="ARBA" id="ARBA00022643"/>
    </source>
</evidence>
<keyword evidence="13" id="KW-1185">Reference proteome</keyword>
<gene>
    <name evidence="12" type="ORF">CLV56_2287</name>
</gene>
<evidence type="ECO:0000259" key="11">
    <source>
        <dbReference type="Pfam" id="PF07992"/>
    </source>
</evidence>
<accession>A0A2M9BJD4</accession>
<evidence type="ECO:0000259" key="10">
    <source>
        <dbReference type="Pfam" id="PF00724"/>
    </source>
</evidence>
<comment type="cofactor">
    <cofactor evidence="2">
        <name>[4Fe-4S] cluster</name>
        <dbReference type="ChEBI" id="CHEBI:49883"/>
    </cofactor>
</comment>
<keyword evidence="6" id="KW-0479">Metal-binding</keyword>
<dbReference type="Gene3D" id="3.40.50.720">
    <property type="entry name" value="NAD(P)-binding Rossmann-like Domain"/>
    <property type="match status" value="1"/>
</dbReference>
<dbReference type="PANTHER" id="PTHR42917:SF2">
    <property type="entry name" value="2,4-DIENOYL-COA REDUCTASE [(2E)-ENOYL-COA-PRODUCING]"/>
    <property type="match status" value="1"/>
</dbReference>
<sequence>MTGPDVGTPLTVRDLTLRNRVVGAPMERNLCDLAGRVTPAYAAYLEARAAGGTALVFTESSYVRADSRARLRQMAMSDDGVVPGVRMLADAVHRHGSLLGVELNHAGRVVPRAVSQRQPVGPSPVPCVEIGGDLPRELGLGEIDELVEAFADAAQRALDGGADVLSVHAAHGYLIGQFLSPRSNHRDDRYCSPTAFLDDVLVAVRDRIGPRVPLFLRWSAFEGLPGGRDRDDALATITRTRLDLVDVVDLSAGTYGAGQWITPSGEVEEAYLAETARRYREETGLLVGLAGRITRPETAQRLVAERAADLVAVARALHADPTWARHAVAGTQPRPCIACNQGCADVVFAGNPLWCTVNPRTGHEAESDGAGSVDGARVLVVGGGPAGLEAAATLAERGASVILAEATSRLGGQVVPTAAMPSRPQLGRILVWWTRRLESLGVTVLLDTPLVGSEVAERFEVDAVVDATGGVDNVPSVVGDHDRLVGIRAWLADPTDDAEVAVWGADRAATYTADLLRSQRRRVVLVSTEQSLAAEAGARERLHAVERLTGDDGVELVLGHTLEQVGPEALVVADPVGRRRSVESRGPILVSQGSLPLGLTDVDPDLVVETAGEAGGSRSLDASVASGHDAALRTLARLLAPRPRARART</sequence>
<evidence type="ECO:0000256" key="7">
    <source>
        <dbReference type="ARBA" id="ARBA00023002"/>
    </source>
</evidence>
<keyword evidence="8" id="KW-0408">Iron</keyword>
<dbReference type="CDD" id="cd02803">
    <property type="entry name" value="OYE_like_FMN_family"/>
    <property type="match status" value="1"/>
</dbReference>
<evidence type="ECO:0000256" key="6">
    <source>
        <dbReference type="ARBA" id="ARBA00022723"/>
    </source>
</evidence>
<protein>
    <submittedName>
        <fullName evidence="12">2,4-dienoyl-CoA reductase-like NADH-dependent reductase (Old Yellow Enzyme family)</fullName>
    </submittedName>
</protein>
<dbReference type="InterPro" id="IPR051793">
    <property type="entry name" value="NADH:flavin_oxidoreductase"/>
</dbReference>
<dbReference type="InterPro" id="IPR036188">
    <property type="entry name" value="FAD/NAD-bd_sf"/>
</dbReference>
<dbReference type="InterPro" id="IPR001155">
    <property type="entry name" value="OxRdtase_FMN_N"/>
</dbReference>
<comment type="cofactor">
    <cofactor evidence="1">
        <name>FMN</name>
        <dbReference type="ChEBI" id="CHEBI:58210"/>
    </cofactor>
</comment>
<evidence type="ECO:0000313" key="12">
    <source>
        <dbReference type="EMBL" id="PJJ58043.1"/>
    </source>
</evidence>
<dbReference type="RefSeq" id="WP_170224785.1">
    <property type="nucleotide sequence ID" value="NZ_PGEZ01000001.1"/>
</dbReference>
<evidence type="ECO:0000256" key="4">
    <source>
        <dbReference type="ARBA" id="ARBA00022630"/>
    </source>
</evidence>
<dbReference type="GO" id="GO:0051536">
    <property type="term" value="F:iron-sulfur cluster binding"/>
    <property type="evidence" value="ECO:0007669"/>
    <property type="project" value="UniProtKB-KW"/>
</dbReference>
<feature type="domain" description="NADH:flavin oxidoreductase/NADH oxidase N-terminal" evidence="10">
    <location>
        <begin position="8"/>
        <end position="328"/>
    </location>
</feature>
<dbReference type="InterPro" id="IPR023753">
    <property type="entry name" value="FAD/NAD-binding_dom"/>
</dbReference>
<dbReference type="Pfam" id="PF07992">
    <property type="entry name" value="Pyr_redox_2"/>
    <property type="match status" value="1"/>
</dbReference>
<keyword evidence="7" id="KW-0560">Oxidoreductase</keyword>
<keyword evidence="4" id="KW-0285">Flavoprotein</keyword>
<evidence type="ECO:0000313" key="13">
    <source>
        <dbReference type="Proteomes" id="UP000230842"/>
    </source>
</evidence>
<organism evidence="12 13">
    <name type="scientific">Mumia flava</name>
    <dbReference type="NCBI Taxonomy" id="1348852"/>
    <lineage>
        <taxon>Bacteria</taxon>
        <taxon>Bacillati</taxon>
        <taxon>Actinomycetota</taxon>
        <taxon>Actinomycetes</taxon>
        <taxon>Propionibacteriales</taxon>
        <taxon>Nocardioidaceae</taxon>
        <taxon>Mumia</taxon>
    </lineage>
</organism>
<proteinExistence type="inferred from homology"/>
<dbReference type="GO" id="GO:0046872">
    <property type="term" value="F:metal ion binding"/>
    <property type="evidence" value="ECO:0007669"/>
    <property type="project" value="UniProtKB-KW"/>
</dbReference>
<dbReference type="SUPFAM" id="SSF51971">
    <property type="entry name" value="Nucleotide-binding domain"/>
    <property type="match status" value="1"/>
</dbReference>